<keyword evidence="7 9" id="KW-0234">DNA repair</keyword>
<evidence type="ECO:0000256" key="4">
    <source>
        <dbReference type="ARBA" id="ARBA00022741"/>
    </source>
</evidence>
<keyword evidence="4" id="KW-0547">Nucleotide-binding</keyword>
<name>A0A1Y2SWZ1_9BIFI</name>
<evidence type="ECO:0000256" key="9">
    <source>
        <dbReference type="PIRNR" id="PIRNR003128"/>
    </source>
</evidence>
<dbReference type="InterPro" id="IPR027417">
    <property type="entry name" value="P-loop_NTPase"/>
</dbReference>
<comment type="function">
    <text evidence="1 9">May be involved in recombinational repair of damaged DNA.</text>
</comment>
<dbReference type="GO" id="GO:0005524">
    <property type="term" value="F:ATP binding"/>
    <property type="evidence" value="ECO:0007669"/>
    <property type="project" value="UniProtKB-KW"/>
</dbReference>
<dbReference type="OrthoDB" id="9806954at2"/>
<dbReference type="Gene3D" id="3.40.50.300">
    <property type="entry name" value="P-loop containing nucleotide triphosphate hydrolases"/>
    <property type="match status" value="2"/>
</dbReference>
<feature type="coiled-coil region" evidence="10">
    <location>
        <begin position="341"/>
        <end position="379"/>
    </location>
</feature>
<evidence type="ECO:0000256" key="2">
    <source>
        <dbReference type="ARBA" id="ARBA00009441"/>
    </source>
</evidence>
<dbReference type="InterPro" id="IPR003395">
    <property type="entry name" value="RecF/RecN/SMC_N"/>
</dbReference>
<dbReference type="RefSeq" id="WP_086105951.1">
    <property type="nucleotide sequence ID" value="NZ_NEKB01000012.1"/>
</dbReference>
<comment type="similarity">
    <text evidence="2 9">Belongs to the RecN family.</text>
</comment>
<evidence type="ECO:0000256" key="10">
    <source>
        <dbReference type="SAM" id="Coils"/>
    </source>
</evidence>
<dbReference type="PIRSF" id="PIRSF003128">
    <property type="entry name" value="RecN"/>
    <property type="match status" value="1"/>
</dbReference>
<dbReference type="GO" id="GO:0006281">
    <property type="term" value="P:DNA repair"/>
    <property type="evidence" value="ECO:0007669"/>
    <property type="project" value="UniProtKB-KW"/>
</dbReference>
<dbReference type="InterPro" id="IPR004604">
    <property type="entry name" value="DNA_recomb/repair_RecN"/>
</dbReference>
<evidence type="ECO:0000256" key="1">
    <source>
        <dbReference type="ARBA" id="ARBA00003618"/>
    </source>
</evidence>
<evidence type="ECO:0000256" key="3">
    <source>
        <dbReference type="ARBA" id="ARBA00021315"/>
    </source>
</evidence>
<comment type="caution">
    <text evidence="12">The sequence shown here is derived from an EMBL/GenBank/DDBJ whole genome shotgun (WGS) entry which is preliminary data.</text>
</comment>
<dbReference type="GO" id="GO:0009432">
    <property type="term" value="P:SOS response"/>
    <property type="evidence" value="ECO:0007669"/>
    <property type="project" value="TreeGrafter"/>
</dbReference>
<proteinExistence type="inferred from homology"/>
<keyword evidence="10" id="KW-0175">Coiled coil</keyword>
<evidence type="ECO:0000313" key="13">
    <source>
        <dbReference type="Proteomes" id="UP000243540"/>
    </source>
</evidence>
<protein>
    <recommendedName>
        <fullName evidence="3 9">DNA repair protein RecN</fullName>
    </recommendedName>
    <alternativeName>
        <fullName evidence="8 9">Recombination protein N</fullName>
    </alternativeName>
</protein>
<feature type="domain" description="RecF/RecN/SMC N-terminal" evidence="11">
    <location>
        <begin position="1"/>
        <end position="526"/>
    </location>
</feature>
<dbReference type="PANTHER" id="PTHR11059:SF0">
    <property type="entry name" value="DNA REPAIR PROTEIN RECN"/>
    <property type="match status" value="1"/>
</dbReference>
<dbReference type="PANTHER" id="PTHR11059">
    <property type="entry name" value="DNA REPAIR PROTEIN RECN"/>
    <property type="match status" value="1"/>
</dbReference>
<evidence type="ECO:0000256" key="5">
    <source>
        <dbReference type="ARBA" id="ARBA00022763"/>
    </source>
</evidence>
<keyword evidence="6" id="KW-0067">ATP-binding</keyword>
<dbReference type="AlphaFoldDB" id="A0A1Y2SWZ1"/>
<dbReference type="EMBL" id="NEKC01000002">
    <property type="protein sequence ID" value="OTA29956.1"/>
    <property type="molecule type" value="Genomic_DNA"/>
</dbReference>
<dbReference type="Pfam" id="PF02463">
    <property type="entry name" value="SMC_N"/>
    <property type="match status" value="1"/>
</dbReference>
<dbReference type="GO" id="GO:0006310">
    <property type="term" value="P:DNA recombination"/>
    <property type="evidence" value="ECO:0007669"/>
    <property type="project" value="InterPro"/>
</dbReference>
<evidence type="ECO:0000256" key="8">
    <source>
        <dbReference type="ARBA" id="ARBA00033408"/>
    </source>
</evidence>
<accession>A0A1Y2SWZ1</accession>
<sequence>MLEELEIRALGPIQQARIMLAPHAGMNAITGETGAGKSMLLNAIELISGAQSQPARVGVDADQSWVQAIFDVSGNDRVLQLAEDAGSECEDNQLFITRTVPKSGRSRSVLNGRSVPRGVLKNMTSQLVTIHGQSEQLKIANAVKQREFLDSFAANSSARSAYSQAYTQYSVLKEKLDKLRHAQSDAVAQIDYLRDAISRIETVDPHVGEDEELKAQRDYIESATEIALARGGALMALDASAGEADEPSVSELLARAIHALRSVEHIEKMGALVSRLEAASDEIQDIVYALSQDADDDISPQDLDTINERIHDLDELMKRWGPSLDDVLAWKEKAQFDLEDLDASPERIHELEKELEESLEKAKDAARTLTATRVAAAEELGSRVTEELKSLAMEGSELHISVTSRDELDSFGADNVAFEFVPFPGSPRLPLGKSASGGELSRLMLALELVSFEKKHAREGDADENAPRGSVPTLIFDEIDAGVGGKAAAELGKRLALLARGAQIIVVTHLPQVAAWANKQFVVAKEKTRDGAYTTVTHVDKEERVAEIARMLSGSQSDMSLQHAAELIEECTLRIEG</sequence>
<organism evidence="12 13">
    <name type="scientific">Alloscardovia macacae</name>
    <dbReference type="NCBI Taxonomy" id="1160091"/>
    <lineage>
        <taxon>Bacteria</taxon>
        <taxon>Bacillati</taxon>
        <taxon>Actinomycetota</taxon>
        <taxon>Actinomycetes</taxon>
        <taxon>Bifidobacteriales</taxon>
        <taxon>Bifidobacteriaceae</taxon>
        <taxon>Alloscardovia</taxon>
    </lineage>
</organism>
<keyword evidence="5 9" id="KW-0227">DNA damage</keyword>
<dbReference type="STRING" id="1160091.B9T39_00900"/>
<evidence type="ECO:0000313" key="12">
    <source>
        <dbReference type="EMBL" id="OTA29956.1"/>
    </source>
</evidence>
<evidence type="ECO:0000256" key="6">
    <source>
        <dbReference type="ARBA" id="ARBA00022840"/>
    </source>
</evidence>
<dbReference type="CDD" id="cd03241">
    <property type="entry name" value="ABC_RecN"/>
    <property type="match status" value="1"/>
</dbReference>
<dbReference type="GO" id="GO:0043590">
    <property type="term" value="C:bacterial nucleoid"/>
    <property type="evidence" value="ECO:0007669"/>
    <property type="project" value="TreeGrafter"/>
</dbReference>
<evidence type="ECO:0000256" key="7">
    <source>
        <dbReference type="ARBA" id="ARBA00023204"/>
    </source>
</evidence>
<dbReference type="SUPFAM" id="SSF52540">
    <property type="entry name" value="P-loop containing nucleoside triphosphate hydrolases"/>
    <property type="match status" value="1"/>
</dbReference>
<dbReference type="Proteomes" id="UP000243540">
    <property type="component" value="Unassembled WGS sequence"/>
</dbReference>
<evidence type="ECO:0000259" key="11">
    <source>
        <dbReference type="Pfam" id="PF02463"/>
    </source>
</evidence>
<dbReference type="NCBIfam" id="TIGR00634">
    <property type="entry name" value="recN"/>
    <property type="match status" value="1"/>
</dbReference>
<reference evidence="12 13" key="1">
    <citation type="submission" date="2017-04" db="EMBL/GenBank/DDBJ databases">
        <title>Draft genome sequences of Alloscardovia macacae UMA81211 and UMA81212 isolated from the feces of a rhesus macaque (Macaca mulatta).</title>
        <authorList>
            <person name="Albert K."/>
            <person name="Sela D.A."/>
        </authorList>
    </citation>
    <scope>NUCLEOTIDE SEQUENCE [LARGE SCALE GENOMIC DNA]</scope>
    <source>
        <strain evidence="12 13">UMA81212</strain>
    </source>
</reference>
<gene>
    <name evidence="12" type="ORF">B9T39_00900</name>
</gene>